<keyword evidence="4" id="KW-0788">Thiol protease</keyword>
<dbReference type="EMBL" id="RQEP01000010">
    <property type="protein sequence ID" value="TGK04942.1"/>
    <property type="molecule type" value="Genomic_DNA"/>
</dbReference>
<evidence type="ECO:0000256" key="4">
    <source>
        <dbReference type="ARBA" id="ARBA00022807"/>
    </source>
</evidence>
<dbReference type="GO" id="GO:0008234">
    <property type="term" value="F:cysteine-type peptidase activity"/>
    <property type="evidence" value="ECO:0007669"/>
    <property type="project" value="UniProtKB-KW"/>
</dbReference>
<evidence type="ECO:0000313" key="7">
    <source>
        <dbReference type="EMBL" id="TGK04942.1"/>
    </source>
</evidence>
<dbReference type="GO" id="GO:0042254">
    <property type="term" value="P:ribosome biogenesis"/>
    <property type="evidence" value="ECO:0007669"/>
    <property type="project" value="UniProtKB-KW"/>
</dbReference>
<dbReference type="RefSeq" id="WP_135587021.1">
    <property type="nucleotide sequence ID" value="NZ_RQEP01000010.1"/>
</dbReference>
<dbReference type="Gene3D" id="3.30.70.1490">
    <property type="entry name" value="Cysteine protease Prp"/>
    <property type="match status" value="1"/>
</dbReference>
<accession>A0A4R9G0P6</accession>
<reference evidence="7" key="1">
    <citation type="journal article" date="2019" name="PLoS Negl. Trop. Dis.">
        <title>Revisiting the worldwide diversity of Leptospira species in the environment.</title>
        <authorList>
            <person name="Vincent A.T."/>
            <person name="Schiettekatte O."/>
            <person name="Bourhy P."/>
            <person name="Veyrier F.J."/>
            <person name="Picardeau M."/>
        </authorList>
    </citation>
    <scope>NUCLEOTIDE SEQUENCE [LARGE SCALE GENOMIC DNA]</scope>
    <source>
        <strain evidence="7">SSS9</strain>
    </source>
</reference>
<dbReference type="InterPro" id="IPR007422">
    <property type="entry name" value="Peptidase_Prp"/>
</dbReference>
<comment type="caution">
    <text evidence="7">The sequence shown here is derived from an EMBL/GenBank/DDBJ whole genome shotgun (WGS) entry which is preliminary data.</text>
</comment>
<protein>
    <recommendedName>
        <fullName evidence="6">Ribosomal processing cysteine protease Prp</fullName>
    </recommendedName>
</protein>
<dbReference type="CDD" id="cd16332">
    <property type="entry name" value="Prp-like"/>
    <property type="match status" value="1"/>
</dbReference>
<dbReference type="InterPro" id="IPR036764">
    <property type="entry name" value="Peptidase_Prp_sf"/>
</dbReference>
<dbReference type="AlphaFoldDB" id="A0A4R9G0P6"/>
<dbReference type="GO" id="GO:0006508">
    <property type="term" value="P:proteolysis"/>
    <property type="evidence" value="ECO:0007669"/>
    <property type="project" value="UniProtKB-KW"/>
</dbReference>
<name>A0A4R9G0P6_9LEPT</name>
<comment type="similarity">
    <text evidence="5">Belongs to the Prp family.</text>
</comment>
<evidence type="ECO:0000256" key="3">
    <source>
        <dbReference type="ARBA" id="ARBA00022801"/>
    </source>
</evidence>
<keyword evidence="3" id="KW-0378">Hydrolase</keyword>
<dbReference type="OrthoDB" id="336716at2"/>
<keyword evidence="1" id="KW-0690">Ribosome biogenesis</keyword>
<proteinExistence type="inferred from homology"/>
<gene>
    <name evidence="7" type="ORF">EHO59_08830</name>
</gene>
<dbReference type="Proteomes" id="UP000297453">
    <property type="component" value="Unassembled WGS sequence"/>
</dbReference>
<dbReference type="Pfam" id="PF04327">
    <property type="entry name" value="Peptidase_Prp"/>
    <property type="match status" value="1"/>
</dbReference>
<dbReference type="SUPFAM" id="SSF118010">
    <property type="entry name" value="TM1457-like"/>
    <property type="match status" value="1"/>
</dbReference>
<evidence type="ECO:0000256" key="2">
    <source>
        <dbReference type="ARBA" id="ARBA00022670"/>
    </source>
</evidence>
<evidence type="ECO:0000256" key="5">
    <source>
        <dbReference type="ARBA" id="ARBA00044503"/>
    </source>
</evidence>
<evidence type="ECO:0000256" key="1">
    <source>
        <dbReference type="ARBA" id="ARBA00022517"/>
    </source>
</evidence>
<keyword evidence="2 7" id="KW-0645">Protease</keyword>
<evidence type="ECO:0000313" key="8">
    <source>
        <dbReference type="Proteomes" id="UP000297453"/>
    </source>
</evidence>
<sequence>MIRIRILRKGEEILGLESSGHASKMHGSKGENLLCAAVGVLVQTLYLHLHQEGFTEEAVIGDGLLNFKIRSERKKDPIVLTSFNLVRSGLENLREQYPSEIELIGE</sequence>
<keyword evidence="8" id="KW-1185">Reference proteome</keyword>
<evidence type="ECO:0000256" key="6">
    <source>
        <dbReference type="ARBA" id="ARBA00044538"/>
    </source>
</evidence>
<organism evidence="7 8">
    <name type="scientific">Leptospira semungkisensis</name>
    <dbReference type="NCBI Taxonomy" id="2484985"/>
    <lineage>
        <taxon>Bacteria</taxon>
        <taxon>Pseudomonadati</taxon>
        <taxon>Spirochaetota</taxon>
        <taxon>Spirochaetia</taxon>
        <taxon>Leptospirales</taxon>
        <taxon>Leptospiraceae</taxon>
        <taxon>Leptospira</taxon>
    </lineage>
</organism>